<comment type="caution">
    <text evidence="2">The sequence shown here is derived from an EMBL/GenBank/DDBJ whole genome shotgun (WGS) entry which is preliminary data.</text>
</comment>
<evidence type="ECO:0000256" key="1">
    <source>
        <dbReference type="SAM" id="MobiDB-lite"/>
    </source>
</evidence>
<evidence type="ECO:0000313" key="3">
    <source>
        <dbReference type="Proteomes" id="UP000612808"/>
    </source>
</evidence>
<name>A0A8J3N9Q3_9ACTN</name>
<gene>
    <name evidence="2" type="ORF">Aru02nite_24430</name>
</gene>
<feature type="region of interest" description="Disordered" evidence="1">
    <location>
        <begin position="140"/>
        <end position="159"/>
    </location>
</feature>
<accession>A0A8J3N9Q3</accession>
<proteinExistence type="predicted"/>
<dbReference type="EMBL" id="BOMB01000012">
    <property type="protein sequence ID" value="GID11554.1"/>
    <property type="molecule type" value="Genomic_DNA"/>
</dbReference>
<reference evidence="2" key="1">
    <citation type="submission" date="2021-01" db="EMBL/GenBank/DDBJ databases">
        <title>Whole genome shotgun sequence of Actinocatenispora rupis NBRC 107355.</title>
        <authorList>
            <person name="Komaki H."/>
            <person name="Tamura T."/>
        </authorList>
    </citation>
    <scope>NUCLEOTIDE SEQUENCE</scope>
    <source>
        <strain evidence="2">NBRC 107355</strain>
    </source>
</reference>
<evidence type="ECO:0000313" key="2">
    <source>
        <dbReference type="EMBL" id="GID11554.1"/>
    </source>
</evidence>
<protein>
    <submittedName>
        <fullName evidence="2">Uncharacterized protein</fullName>
    </submittedName>
</protein>
<keyword evidence="3" id="KW-1185">Reference proteome</keyword>
<dbReference type="AlphaFoldDB" id="A0A8J3N9Q3"/>
<organism evidence="2 3">
    <name type="scientific">Actinocatenispora rupis</name>
    <dbReference type="NCBI Taxonomy" id="519421"/>
    <lineage>
        <taxon>Bacteria</taxon>
        <taxon>Bacillati</taxon>
        <taxon>Actinomycetota</taxon>
        <taxon>Actinomycetes</taxon>
        <taxon>Micromonosporales</taxon>
        <taxon>Micromonosporaceae</taxon>
        <taxon>Actinocatenispora</taxon>
    </lineage>
</organism>
<sequence>MRHQDEGSGPSRDAVVVDLADLFSIGQVLLPALVDDYARLGRMADGVAQHGLPLFEWNPGTTGVDGSGWQSVSSAQETGQQWSGLAQLLRKAFDSSATNLQYAAWTVLSIEARYQATDHVSADDLQKAWDGQVRALDEGFPGAKDTNVMNHVDTGKAGR</sequence>
<dbReference type="Proteomes" id="UP000612808">
    <property type="component" value="Unassembled WGS sequence"/>
</dbReference>